<organism evidence="3 4">
    <name type="scientific">Candidatus Reidiella endopervernicosa</name>
    <dbReference type="NCBI Taxonomy" id="2738883"/>
    <lineage>
        <taxon>Bacteria</taxon>
        <taxon>Pseudomonadati</taxon>
        <taxon>Pseudomonadota</taxon>
        <taxon>Gammaproteobacteria</taxon>
        <taxon>Candidatus Reidiella</taxon>
    </lineage>
</organism>
<evidence type="ECO:0000313" key="3">
    <source>
        <dbReference type="EMBL" id="QKQ28294.1"/>
    </source>
</evidence>
<dbReference type="Gene3D" id="3.40.50.2300">
    <property type="match status" value="1"/>
</dbReference>
<dbReference type="EMBL" id="CP054491">
    <property type="protein sequence ID" value="QKQ28294.1"/>
    <property type="molecule type" value="Genomic_DNA"/>
</dbReference>
<dbReference type="AlphaFoldDB" id="A0A6N0I108"/>
<reference evidence="3 4" key="1">
    <citation type="submission" date="2020-05" db="EMBL/GenBank/DDBJ databases">
        <title>Horizontal transmission and recombination maintain forever young bacterial symbiont genomes.</title>
        <authorList>
            <person name="Russell S.L."/>
            <person name="Pepper-Tunick E."/>
            <person name="Svedberg J."/>
            <person name="Byrne A."/>
            <person name="Ruelas Castillo J."/>
            <person name="Vollmers C."/>
            <person name="Beinart R.A."/>
            <person name="Corbett-Detig R."/>
        </authorList>
    </citation>
    <scope>NUCLEOTIDE SEQUENCE [LARGE SCALE GENOMIC DNA]</scope>
    <source>
        <strain evidence="3">Santa_Monica_outfall</strain>
    </source>
</reference>
<evidence type="ECO:0000256" key="1">
    <source>
        <dbReference type="PROSITE-ProRule" id="PRU00169"/>
    </source>
</evidence>
<evidence type="ECO:0000259" key="2">
    <source>
        <dbReference type="PROSITE" id="PS50110"/>
    </source>
</evidence>
<dbReference type="GO" id="GO:0000160">
    <property type="term" value="P:phosphorelay signal transduction system"/>
    <property type="evidence" value="ECO:0007669"/>
    <property type="project" value="InterPro"/>
</dbReference>
<sequence length="111" mass="12605">MAADAHSFGDFDIRPASNEAEALYLLEGFKPDITVIDIAASHLDGTQILQRIRQRDIDARILIVTTMQPESIAEYINQSQHTDYLCKANPIPEIRSEIQRHIETLVPSYRL</sequence>
<keyword evidence="4" id="KW-1185">Reference proteome</keyword>
<feature type="modified residue" description="4-aspartylphosphate" evidence="1">
    <location>
        <position position="37"/>
    </location>
</feature>
<dbReference type="KEGG" id="rev:HUE57_14515"/>
<name>A0A6N0I108_9GAMM</name>
<feature type="domain" description="Response regulatory" evidence="2">
    <location>
        <begin position="1"/>
        <end position="102"/>
    </location>
</feature>
<keyword evidence="1" id="KW-0597">Phosphoprotein</keyword>
<dbReference type="PROSITE" id="PS50110">
    <property type="entry name" value="RESPONSE_REGULATORY"/>
    <property type="match status" value="1"/>
</dbReference>
<dbReference type="Pfam" id="PF00072">
    <property type="entry name" value="Response_reg"/>
    <property type="match status" value="1"/>
</dbReference>
<protein>
    <submittedName>
        <fullName evidence="3">Response regulator</fullName>
    </submittedName>
</protein>
<proteinExistence type="predicted"/>
<accession>A0A6N0I108</accession>
<dbReference type="Proteomes" id="UP000509658">
    <property type="component" value="Chromosome"/>
</dbReference>
<evidence type="ECO:0000313" key="4">
    <source>
        <dbReference type="Proteomes" id="UP000509658"/>
    </source>
</evidence>
<dbReference type="InterPro" id="IPR001789">
    <property type="entry name" value="Sig_transdc_resp-reg_receiver"/>
</dbReference>
<dbReference type="InterPro" id="IPR011006">
    <property type="entry name" value="CheY-like_superfamily"/>
</dbReference>
<dbReference type="SUPFAM" id="SSF52172">
    <property type="entry name" value="CheY-like"/>
    <property type="match status" value="1"/>
</dbReference>
<gene>
    <name evidence="3" type="ORF">HUE57_14515</name>
</gene>